<dbReference type="RefSeq" id="WP_268751631.1">
    <property type="nucleotide sequence ID" value="NZ_JAPRFQ010000001.1"/>
</dbReference>
<reference evidence="1" key="1">
    <citation type="submission" date="2022-12" db="EMBL/GenBank/DDBJ databases">
        <title>Description and comparative metabolic analysis of Aerococcus sp. nov., isolated from the feces of a pig.</title>
        <authorList>
            <person name="Chang Y.-H."/>
        </authorList>
    </citation>
    <scope>NUCLEOTIDE SEQUENCE</scope>
    <source>
        <strain evidence="1">YH-aer222</strain>
    </source>
</reference>
<dbReference type="EMBL" id="JAPRFR010000001">
    <property type="protein sequence ID" value="MCZ0725308.1"/>
    <property type="molecule type" value="Genomic_DNA"/>
</dbReference>
<name>A0A9X3JD10_9LACT</name>
<evidence type="ECO:0000313" key="1">
    <source>
        <dbReference type="EMBL" id="MCZ0725308.1"/>
    </source>
</evidence>
<accession>A0A9X3JD10</accession>
<dbReference type="Proteomes" id="UP001146670">
    <property type="component" value="Unassembled WGS sequence"/>
</dbReference>
<proteinExistence type="predicted"/>
<comment type="caution">
    <text evidence="1">The sequence shown here is derived from an EMBL/GenBank/DDBJ whole genome shotgun (WGS) entry which is preliminary data.</text>
</comment>
<evidence type="ECO:0000313" key="2">
    <source>
        <dbReference type="Proteomes" id="UP001146670"/>
    </source>
</evidence>
<keyword evidence="2" id="KW-1185">Reference proteome</keyword>
<protein>
    <recommendedName>
        <fullName evidence="3">Type II secretion system protein</fullName>
    </recommendedName>
</protein>
<organism evidence="1 2">
    <name type="scientific">Aerococcus kribbianus</name>
    <dbReference type="NCBI Taxonomy" id="2999064"/>
    <lineage>
        <taxon>Bacteria</taxon>
        <taxon>Bacillati</taxon>
        <taxon>Bacillota</taxon>
        <taxon>Bacilli</taxon>
        <taxon>Lactobacillales</taxon>
        <taxon>Aerococcaceae</taxon>
        <taxon>Aerococcus</taxon>
    </lineage>
</organism>
<sequence length="141" mass="16906">MLNKKAFTLIEVLLVLFTTLLLITLTLPQFTWTAEDYHAEVKLRAVMDYYSFLNKQSKLKNEAFFMEINNQYIRFYQDKNQQGPYDRRYEFPDSCRFNRYQRVNIYPKRFTPPTTIKLNTPRGQKVITIQLGGHYVFKDSP</sequence>
<evidence type="ECO:0008006" key="3">
    <source>
        <dbReference type="Google" id="ProtNLM"/>
    </source>
</evidence>
<dbReference type="AlphaFoldDB" id="A0A9X3JD10"/>
<gene>
    <name evidence="1" type="ORF">OW157_01855</name>
</gene>